<evidence type="ECO:0000313" key="3">
    <source>
        <dbReference type="Proteomes" id="UP000674179"/>
    </source>
</evidence>
<comment type="caution">
    <text evidence="2">The sequence shown here is derived from an EMBL/GenBank/DDBJ whole genome shotgun (WGS) entry which is preliminary data.</text>
</comment>
<protein>
    <submittedName>
        <fullName evidence="2">Uncharacterized protein</fullName>
    </submittedName>
</protein>
<proteinExistence type="predicted"/>
<evidence type="ECO:0000256" key="1">
    <source>
        <dbReference type="SAM" id="MobiDB-lite"/>
    </source>
</evidence>
<feature type="compositionally biased region" description="Low complexity" evidence="1">
    <location>
        <begin position="24"/>
        <end position="43"/>
    </location>
</feature>
<evidence type="ECO:0000313" key="2">
    <source>
        <dbReference type="EMBL" id="KAG5478897.1"/>
    </source>
</evidence>
<name>A0A836KMU6_LEIEN</name>
<feature type="region of interest" description="Disordered" evidence="1">
    <location>
        <begin position="1"/>
        <end position="43"/>
    </location>
</feature>
<dbReference type="KEGG" id="lenr:94172677"/>
<organism evidence="2 3">
    <name type="scientific">Leishmania enriettii</name>
    <dbReference type="NCBI Taxonomy" id="5663"/>
    <lineage>
        <taxon>Eukaryota</taxon>
        <taxon>Discoba</taxon>
        <taxon>Euglenozoa</taxon>
        <taxon>Kinetoplastea</taxon>
        <taxon>Metakinetoplastina</taxon>
        <taxon>Trypanosomatida</taxon>
        <taxon>Trypanosomatidae</taxon>
        <taxon>Leishmaniinae</taxon>
        <taxon>Leishmania</taxon>
    </lineage>
</organism>
<dbReference type="Proteomes" id="UP000674179">
    <property type="component" value="Chromosome 23"/>
</dbReference>
<dbReference type="EMBL" id="JAFHKP010000023">
    <property type="protein sequence ID" value="KAG5478897.1"/>
    <property type="molecule type" value="Genomic_DNA"/>
</dbReference>
<dbReference type="AlphaFoldDB" id="A0A836KMU6"/>
<accession>A0A836KMU6</accession>
<reference evidence="2 3" key="1">
    <citation type="submission" date="2021-02" db="EMBL/GenBank/DDBJ databases">
        <title>Leishmania (Mundinia) enrietti genome sequencing and assembly.</title>
        <authorList>
            <person name="Almutairi H."/>
            <person name="Gatherer D."/>
        </authorList>
    </citation>
    <scope>NUCLEOTIDE SEQUENCE [LARGE SCALE GENOMIC DNA]</scope>
    <source>
        <strain evidence="2">CUR178</strain>
    </source>
</reference>
<gene>
    <name evidence="2" type="ORF">CUR178_05478</name>
</gene>
<dbReference type="OrthoDB" id="10438025at2759"/>
<keyword evidence="3" id="KW-1185">Reference proteome</keyword>
<dbReference type="RefSeq" id="XP_067692955.1">
    <property type="nucleotide sequence ID" value="XM_067837167.1"/>
</dbReference>
<dbReference type="GeneID" id="94172677"/>
<sequence length="147" mass="14894">MSSRYPFGYGGLSAPPRVDSTRPRATLGAASSSTTTTSGGVRSVSMGNETVALPLSAALSSMLDIPLASACHPQVCRQSASRPSGFAAPQSGAGAAAPVRTAWNGLAALPRDSADRHVVERAVNAVLCTLICRAGNRASVLALVACR</sequence>